<evidence type="ECO:0000313" key="3">
    <source>
        <dbReference type="Proteomes" id="UP000255129"/>
    </source>
</evidence>
<gene>
    <name evidence="2" type="ORF">NCTC12026_02513</name>
</gene>
<dbReference type="GO" id="GO:0006355">
    <property type="term" value="P:regulation of DNA-templated transcription"/>
    <property type="evidence" value="ECO:0007669"/>
    <property type="project" value="InterPro"/>
</dbReference>
<proteinExistence type="predicted"/>
<evidence type="ECO:0000259" key="1">
    <source>
        <dbReference type="Pfam" id="PF15919"/>
    </source>
</evidence>
<dbReference type="Proteomes" id="UP000255129">
    <property type="component" value="Unassembled WGS sequence"/>
</dbReference>
<dbReference type="CDD" id="cd22231">
    <property type="entry name" value="RHH_NikR_HicB-like"/>
    <property type="match status" value="1"/>
</dbReference>
<dbReference type="OrthoDB" id="9807959at2"/>
<dbReference type="InterPro" id="IPR013321">
    <property type="entry name" value="Arc_rbn_hlx_hlx"/>
</dbReference>
<dbReference type="SUPFAM" id="SSF143100">
    <property type="entry name" value="TTHA1013/TTHA0281-like"/>
    <property type="match status" value="1"/>
</dbReference>
<organism evidence="2 3">
    <name type="scientific">Providencia rustigianii</name>
    <dbReference type="NCBI Taxonomy" id="158850"/>
    <lineage>
        <taxon>Bacteria</taxon>
        <taxon>Pseudomonadati</taxon>
        <taxon>Pseudomonadota</taxon>
        <taxon>Gammaproteobacteria</taxon>
        <taxon>Enterobacterales</taxon>
        <taxon>Morganellaceae</taxon>
        <taxon>Providencia</taxon>
    </lineage>
</organism>
<sequence>MLYPAFIEIDSDGSASGWFPDIEGCTFAGDNIEDAYADAKSAIDVHFELLSEKGFKIPSPKSQHAHLQDTPDIYQKGIWLLVDIDMDKYDGRAERVNITLPHRLLHRIDTLVKEHPEYGSRSGFIAAAARKELQKNS</sequence>
<dbReference type="InterPro" id="IPR031807">
    <property type="entry name" value="HicB-like"/>
</dbReference>
<dbReference type="AlphaFoldDB" id="A0A379G4X3"/>
<dbReference type="RefSeq" id="WP_006814675.1">
    <property type="nucleotide sequence ID" value="NZ_AP018946.1"/>
</dbReference>
<dbReference type="Gene3D" id="3.30.160.250">
    <property type="match status" value="1"/>
</dbReference>
<feature type="domain" description="HicB-like antitoxin of toxin-antitoxin system" evidence="1">
    <location>
        <begin position="3"/>
        <end position="129"/>
    </location>
</feature>
<evidence type="ECO:0000313" key="2">
    <source>
        <dbReference type="EMBL" id="SUC36099.1"/>
    </source>
</evidence>
<dbReference type="Gene3D" id="1.10.1220.10">
    <property type="entry name" value="Met repressor-like"/>
    <property type="match status" value="1"/>
</dbReference>
<dbReference type="GeneID" id="93421797"/>
<dbReference type="InterPro" id="IPR035069">
    <property type="entry name" value="TTHA1013/TTHA0281-like"/>
</dbReference>
<dbReference type="GO" id="GO:0043565">
    <property type="term" value="F:sequence-specific DNA binding"/>
    <property type="evidence" value="ECO:0007669"/>
    <property type="project" value="UniProtKB-ARBA"/>
</dbReference>
<dbReference type="Pfam" id="PF15919">
    <property type="entry name" value="HicB_lk_antitox"/>
    <property type="match status" value="1"/>
</dbReference>
<name>A0A379G4X3_9GAMM</name>
<dbReference type="EMBL" id="UGUA01000002">
    <property type="protein sequence ID" value="SUC36099.1"/>
    <property type="molecule type" value="Genomic_DNA"/>
</dbReference>
<accession>A0A379G4X3</accession>
<protein>
    <recommendedName>
        <fullName evidence="1">HicB-like antitoxin of toxin-antitoxin system domain-containing protein</fullName>
    </recommendedName>
</protein>
<reference evidence="2 3" key="1">
    <citation type="submission" date="2018-06" db="EMBL/GenBank/DDBJ databases">
        <authorList>
            <consortium name="Pathogen Informatics"/>
            <person name="Doyle S."/>
        </authorList>
    </citation>
    <scope>NUCLEOTIDE SEQUENCE [LARGE SCALE GENOMIC DNA]</scope>
    <source>
        <strain evidence="2 3">NCTC12026</strain>
    </source>
</reference>